<accession>A0A1G4SQC2</accession>
<name>A0A1G4SQC2_9BACL</name>
<sequence length="88" mass="9990">MLKGMTLAAVILLPWSIKKFHNLELTKVNILSKPFGPFEFADITDSFAFPHTIEVFATKPLSNRVYFTLRSSRSLKVCCRKSVALVEE</sequence>
<proteinExistence type="predicted"/>
<dbReference type="Proteomes" id="UP000198601">
    <property type="component" value="Unassembled WGS sequence"/>
</dbReference>
<evidence type="ECO:0000313" key="1">
    <source>
        <dbReference type="EMBL" id="SCW71157.1"/>
    </source>
</evidence>
<reference evidence="2" key="1">
    <citation type="submission" date="2016-10" db="EMBL/GenBank/DDBJ databases">
        <authorList>
            <person name="Varghese N."/>
            <person name="Submissions S."/>
        </authorList>
    </citation>
    <scope>NUCLEOTIDE SEQUENCE [LARGE SCALE GENOMIC DNA]</scope>
    <source>
        <strain evidence="2">CGMCC 1.8946</strain>
    </source>
</reference>
<gene>
    <name evidence="1" type="ORF">SAMN04487970_103258</name>
</gene>
<protein>
    <submittedName>
        <fullName evidence="1">Uncharacterized protein</fullName>
    </submittedName>
</protein>
<dbReference type="AlphaFoldDB" id="A0A1G4SQC2"/>
<organism evidence="1 2">
    <name type="scientific">Paenibacillus tianmuensis</name>
    <dbReference type="NCBI Taxonomy" id="624147"/>
    <lineage>
        <taxon>Bacteria</taxon>
        <taxon>Bacillati</taxon>
        <taxon>Bacillota</taxon>
        <taxon>Bacilli</taxon>
        <taxon>Bacillales</taxon>
        <taxon>Paenibacillaceae</taxon>
        <taxon>Paenibacillus</taxon>
    </lineage>
</organism>
<evidence type="ECO:0000313" key="2">
    <source>
        <dbReference type="Proteomes" id="UP000198601"/>
    </source>
</evidence>
<dbReference type="EMBL" id="FMTT01000032">
    <property type="protein sequence ID" value="SCW71157.1"/>
    <property type="molecule type" value="Genomic_DNA"/>
</dbReference>
<keyword evidence="2" id="KW-1185">Reference proteome</keyword>